<accession>A0AB34J3K0</accession>
<gene>
    <name evidence="2" type="ORF">AB1Y20_005057</name>
</gene>
<evidence type="ECO:0000259" key="1">
    <source>
        <dbReference type="Pfam" id="PF00483"/>
    </source>
</evidence>
<evidence type="ECO:0000313" key="3">
    <source>
        <dbReference type="Proteomes" id="UP001515480"/>
    </source>
</evidence>
<dbReference type="Pfam" id="PF00483">
    <property type="entry name" value="NTP_transferase"/>
    <property type="match status" value="1"/>
</dbReference>
<comment type="caution">
    <text evidence="2">The sequence shown here is derived from an EMBL/GenBank/DDBJ whole genome shotgun (WGS) entry which is preliminary data.</text>
</comment>
<dbReference type="InterPro" id="IPR029044">
    <property type="entry name" value="Nucleotide-diphossugar_trans"/>
</dbReference>
<name>A0AB34J3K0_PRYPA</name>
<dbReference type="Gene3D" id="3.90.550.10">
    <property type="entry name" value="Spore Coat Polysaccharide Biosynthesis Protein SpsA, Chain A"/>
    <property type="match status" value="1"/>
</dbReference>
<dbReference type="SUPFAM" id="SSF53448">
    <property type="entry name" value="Nucleotide-diphospho-sugar transferases"/>
    <property type="match status" value="1"/>
</dbReference>
<dbReference type="EMBL" id="JBGBPQ010000013">
    <property type="protein sequence ID" value="KAL1511771.1"/>
    <property type="molecule type" value="Genomic_DNA"/>
</dbReference>
<evidence type="ECO:0000313" key="2">
    <source>
        <dbReference type="EMBL" id="KAL1511771.1"/>
    </source>
</evidence>
<protein>
    <recommendedName>
        <fullName evidence="1">Nucleotidyl transferase domain-containing protein</fullName>
    </recommendedName>
</protein>
<reference evidence="2 3" key="1">
    <citation type="journal article" date="2024" name="Science">
        <title>Giant polyketide synthase enzymes in the biosynthesis of giant marine polyether toxins.</title>
        <authorList>
            <person name="Fallon T.R."/>
            <person name="Shende V.V."/>
            <person name="Wierzbicki I.H."/>
            <person name="Pendleton A.L."/>
            <person name="Watervoot N.F."/>
            <person name="Auber R.P."/>
            <person name="Gonzalez D.J."/>
            <person name="Wisecaver J.H."/>
            <person name="Moore B.S."/>
        </authorList>
    </citation>
    <scope>NUCLEOTIDE SEQUENCE [LARGE SCALE GENOMIC DNA]</scope>
    <source>
        <strain evidence="2 3">12B1</strain>
    </source>
</reference>
<feature type="domain" description="Nucleotidyl transferase" evidence="1">
    <location>
        <begin position="10"/>
        <end position="186"/>
    </location>
</feature>
<keyword evidence="3" id="KW-1185">Reference proteome</keyword>
<organism evidence="2 3">
    <name type="scientific">Prymnesium parvum</name>
    <name type="common">Toxic golden alga</name>
    <dbReference type="NCBI Taxonomy" id="97485"/>
    <lineage>
        <taxon>Eukaryota</taxon>
        <taxon>Haptista</taxon>
        <taxon>Haptophyta</taxon>
        <taxon>Prymnesiophyceae</taxon>
        <taxon>Prymnesiales</taxon>
        <taxon>Prymnesiaceae</taxon>
        <taxon>Prymnesium</taxon>
    </lineage>
</organism>
<dbReference type="Proteomes" id="UP001515480">
    <property type="component" value="Unassembled WGS sequence"/>
</dbReference>
<proteinExistence type="predicted"/>
<sequence length="294" mass="32875">MADAPLVVMIPLGGVGSRFQKEGYSQPKPFVKVFGTPMIIKVISSLKLLRDDTLVIVYDPEFIDRSLWEPLKEAVPSLALIELPGPTRGAAETVLFGLKGLTRVLRFRPVMLVDGDCFYEEDIVSKYRAVCKRANAVFYFRDTQPKPMYSYIKMDSKGQVTEVKEKVKISHYANTGCYCFMSGEQLQVQCTDLIESNKTQTGALSTHTVGEYYTSGVIANMIEQGATFLGLQVNPKLMYVLGTPTQLEKYCRDHTKGGAIGRIALETRLLLKQAAFDKREGRWVALDNFPDCSK</sequence>
<dbReference type="AlphaFoldDB" id="A0AB34J3K0"/>
<dbReference type="InterPro" id="IPR005835">
    <property type="entry name" value="NTP_transferase_dom"/>
</dbReference>